<dbReference type="PRINTS" id="PR00081">
    <property type="entry name" value="GDHRDH"/>
</dbReference>
<name>A0ABY4EK57_9BACI</name>
<keyword evidence="3" id="KW-1185">Reference proteome</keyword>
<dbReference type="EMBL" id="CP095073">
    <property type="protein sequence ID" value="UOQ44859.1"/>
    <property type="molecule type" value="Genomic_DNA"/>
</dbReference>
<proteinExistence type="inferred from homology"/>
<evidence type="ECO:0000313" key="2">
    <source>
        <dbReference type="EMBL" id="UOQ44859.1"/>
    </source>
</evidence>
<dbReference type="PRINTS" id="PR00080">
    <property type="entry name" value="SDRFAMILY"/>
</dbReference>
<reference evidence="2 3" key="1">
    <citation type="submission" date="2022-04" db="EMBL/GenBank/DDBJ databases">
        <title>Halobacillus sp. isolated from saltern.</title>
        <authorList>
            <person name="Won M."/>
            <person name="Lee C.-M."/>
            <person name="Woen H.-Y."/>
            <person name="Kwon S.-W."/>
        </authorList>
    </citation>
    <scope>NUCLEOTIDE SEQUENCE [LARGE SCALE GENOMIC DNA]</scope>
    <source>
        <strain evidence="2 3">SSBR10-3</strain>
    </source>
</reference>
<comment type="similarity">
    <text evidence="1">Belongs to the short-chain dehydrogenases/reductases (SDR) family.</text>
</comment>
<organism evidence="2 3">
    <name type="scientific">Halobacillus salinarum</name>
    <dbReference type="NCBI Taxonomy" id="2932257"/>
    <lineage>
        <taxon>Bacteria</taxon>
        <taxon>Bacillati</taxon>
        <taxon>Bacillota</taxon>
        <taxon>Bacilli</taxon>
        <taxon>Bacillales</taxon>
        <taxon>Bacillaceae</taxon>
        <taxon>Halobacillus</taxon>
    </lineage>
</organism>
<dbReference type="Gene3D" id="3.40.50.720">
    <property type="entry name" value="NAD(P)-binding Rossmann-like Domain"/>
    <property type="match status" value="1"/>
</dbReference>
<dbReference type="SUPFAM" id="SSF51735">
    <property type="entry name" value="NAD(P)-binding Rossmann-fold domains"/>
    <property type="match status" value="1"/>
</dbReference>
<dbReference type="RefSeq" id="WP_244711146.1">
    <property type="nucleotide sequence ID" value="NZ_CP095073.1"/>
</dbReference>
<evidence type="ECO:0000313" key="3">
    <source>
        <dbReference type="Proteomes" id="UP000831787"/>
    </source>
</evidence>
<protein>
    <submittedName>
        <fullName evidence="2">SDR family oxidoreductase</fullName>
    </submittedName>
</protein>
<dbReference type="PANTHER" id="PTHR42760:SF40">
    <property type="entry name" value="3-OXOACYL-[ACYL-CARRIER-PROTEIN] REDUCTASE, CHLOROPLASTIC"/>
    <property type="match status" value="1"/>
</dbReference>
<evidence type="ECO:0000256" key="1">
    <source>
        <dbReference type="ARBA" id="ARBA00006484"/>
    </source>
</evidence>
<gene>
    <name evidence="2" type="ORF">MUN89_02580</name>
</gene>
<sequence length="261" mass="28237">MDNLFDLTGKTVIVTGGAGYLGAAMSEGLARHGADVMIVSRDKKKCRELAEQLNRKYNGNSKGYSIDVSDSQSIIATYEQIYNEHHQIDGLVNNAYYGAAGAVDTIKEEDWEKGIDGSIHNVFRNVKAVLPYMLQQKNGVLINISSMYGIVSPEPSVYGDSGFDNPANYGAGKAAIIQFTRYLACHYGSKGIRANCISPGPFPSDDVQQNTTFIGNLQKKTPLGRIGKPEELQGAVVFLASEASSYVTGHNLVVDGGWTAW</sequence>
<dbReference type="Proteomes" id="UP000831787">
    <property type="component" value="Chromosome"/>
</dbReference>
<dbReference type="InterPro" id="IPR002347">
    <property type="entry name" value="SDR_fam"/>
</dbReference>
<accession>A0ABY4EK57</accession>
<dbReference type="InterPro" id="IPR036291">
    <property type="entry name" value="NAD(P)-bd_dom_sf"/>
</dbReference>
<dbReference type="Pfam" id="PF13561">
    <property type="entry name" value="adh_short_C2"/>
    <property type="match status" value="1"/>
</dbReference>
<dbReference type="PANTHER" id="PTHR42760">
    <property type="entry name" value="SHORT-CHAIN DEHYDROGENASES/REDUCTASES FAMILY MEMBER"/>
    <property type="match status" value="1"/>
</dbReference>